<dbReference type="GO" id="GO:0008408">
    <property type="term" value="F:3'-5' exonuclease activity"/>
    <property type="evidence" value="ECO:0007669"/>
    <property type="project" value="TreeGrafter"/>
</dbReference>
<keyword evidence="3" id="KW-0269">Exonuclease</keyword>
<keyword evidence="1" id="KW-0540">Nuclease</keyword>
<dbReference type="GO" id="GO:0003676">
    <property type="term" value="F:nucleic acid binding"/>
    <property type="evidence" value="ECO:0007669"/>
    <property type="project" value="InterPro"/>
</dbReference>
<dbReference type="SMART" id="SM00479">
    <property type="entry name" value="EXOIII"/>
    <property type="match status" value="1"/>
</dbReference>
<dbReference type="InterPro" id="IPR012337">
    <property type="entry name" value="RNaseH-like_sf"/>
</dbReference>
<evidence type="ECO:0000259" key="4">
    <source>
        <dbReference type="PROSITE" id="PS50172"/>
    </source>
</evidence>
<dbReference type="SUPFAM" id="SSF53098">
    <property type="entry name" value="Ribonuclease H-like"/>
    <property type="match status" value="1"/>
</dbReference>
<dbReference type="Proteomes" id="UP000295418">
    <property type="component" value="Unassembled WGS sequence"/>
</dbReference>
<dbReference type="PANTHER" id="PTHR30231:SF42">
    <property type="entry name" value="EXONUCLEASE"/>
    <property type="match status" value="1"/>
</dbReference>
<evidence type="ECO:0000256" key="1">
    <source>
        <dbReference type="ARBA" id="ARBA00022722"/>
    </source>
</evidence>
<dbReference type="GO" id="GO:0005829">
    <property type="term" value="C:cytosol"/>
    <property type="evidence" value="ECO:0007669"/>
    <property type="project" value="TreeGrafter"/>
</dbReference>
<evidence type="ECO:0000313" key="5">
    <source>
        <dbReference type="EMBL" id="TCZ76147.1"/>
    </source>
</evidence>
<proteinExistence type="predicted"/>
<organism evidence="5 6">
    <name type="scientific">Paenibacillus albiflavus</name>
    <dbReference type="NCBI Taxonomy" id="2545760"/>
    <lineage>
        <taxon>Bacteria</taxon>
        <taxon>Bacillati</taxon>
        <taxon>Bacillota</taxon>
        <taxon>Bacilli</taxon>
        <taxon>Bacillales</taxon>
        <taxon>Paenibacillaceae</taxon>
        <taxon>Paenibacillus</taxon>
    </lineage>
</organism>
<dbReference type="PANTHER" id="PTHR30231">
    <property type="entry name" value="DNA POLYMERASE III SUBUNIT EPSILON"/>
    <property type="match status" value="1"/>
</dbReference>
<sequence>MNFVNFVSIDFETANSSRNSICSVGIVVVKNGEITDSYYSLVKPPTLDFDDINISIHGITPKDVKNKPTFRELWKEILPYLVGNDVIAHNVSFDFSALRAVLAYYNLDFPELNYYCSYLLSKKVWPGLLSYKLTAVAKEINYQFKHHEALEDAQAAAKIIIEVCQIHNSESLSDLYSKLEMTPGRLFIDGYTPASIGLAQSKLKLKAKDISSNNTEFDETHPFYQKVVVFTGTLQSRLRKEAMQEVVNLGGICNDGINKHTNFLVMGEQDFARIGGDKSSKIKKAEQLLANGQEIELLSEVDFIRLLS</sequence>
<protein>
    <submittedName>
        <fullName evidence="5">DNA polymerase III</fullName>
    </submittedName>
</protein>
<dbReference type="OrthoDB" id="9803913at2"/>
<keyword evidence="6" id="KW-1185">Reference proteome</keyword>
<feature type="domain" description="BRCT" evidence="4">
    <location>
        <begin position="218"/>
        <end position="308"/>
    </location>
</feature>
<dbReference type="InterPro" id="IPR001357">
    <property type="entry name" value="BRCT_dom"/>
</dbReference>
<dbReference type="InterPro" id="IPR036420">
    <property type="entry name" value="BRCT_dom_sf"/>
</dbReference>
<dbReference type="InterPro" id="IPR013520">
    <property type="entry name" value="Ribonucl_H"/>
</dbReference>
<name>A0A4R4EA81_9BACL</name>
<evidence type="ECO:0000256" key="3">
    <source>
        <dbReference type="ARBA" id="ARBA00022839"/>
    </source>
</evidence>
<dbReference type="CDD" id="cd17748">
    <property type="entry name" value="BRCT_DNA_ligase_like"/>
    <property type="match status" value="1"/>
</dbReference>
<dbReference type="FunFam" id="3.30.420.10:FF:000045">
    <property type="entry name" value="3'-5' exonuclease DinG"/>
    <property type="match status" value="1"/>
</dbReference>
<evidence type="ECO:0000313" key="6">
    <source>
        <dbReference type="Proteomes" id="UP000295418"/>
    </source>
</evidence>
<keyword evidence="2" id="KW-0378">Hydrolase</keyword>
<dbReference type="Pfam" id="PF00929">
    <property type="entry name" value="RNase_T"/>
    <property type="match status" value="1"/>
</dbReference>
<dbReference type="PROSITE" id="PS50172">
    <property type="entry name" value="BRCT"/>
    <property type="match status" value="1"/>
</dbReference>
<dbReference type="EMBL" id="SKFG01000014">
    <property type="protein sequence ID" value="TCZ76147.1"/>
    <property type="molecule type" value="Genomic_DNA"/>
</dbReference>
<dbReference type="InterPro" id="IPR036397">
    <property type="entry name" value="RNaseH_sf"/>
</dbReference>
<dbReference type="Pfam" id="PF00533">
    <property type="entry name" value="BRCT"/>
    <property type="match status" value="1"/>
</dbReference>
<gene>
    <name evidence="5" type="ORF">E0485_15005</name>
</gene>
<dbReference type="Gene3D" id="3.40.50.10190">
    <property type="entry name" value="BRCT domain"/>
    <property type="match status" value="1"/>
</dbReference>
<reference evidence="5 6" key="1">
    <citation type="submission" date="2019-03" db="EMBL/GenBank/DDBJ databases">
        <authorList>
            <person name="Kim M.K.M."/>
        </authorList>
    </citation>
    <scope>NUCLEOTIDE SEQUENCE [LARGE SCALE GENOMIC DNA]</scope>
    <source>
        <strain evidence="5 6">18JY21-1</strain>
    </source>
</reference>
<comment type="caution">
    <text evidence="5">The sequence shown here is derived from an EMBL/GenBank/DDBJ whole genome shotgun (WGS) entry which is preliminary data.</text>
</comment>
<dbReference type="AlphaFoldDB" id="A0A4R4EA81"/>
<dbReference type="Gene3D" id="3.30.420.10">
    <property type="entry name" value="Ribonuclease H-like superfamily/Ribonuclease H"/>
    <property type="match status" value="1"/>
</dbReference>
<dbReference type="CDD" id="cd06130">
    <property type="entry name" value="DNA_pol_III_epsilon_like"/>
    <property type="match status" value="1"/>
</dbReference>
<dbReference type="SUPFAM" id="SSF52113">
    <property type="entry name" value="BRCT domain"/>
    <property type="match status" value="1"/>
</dbReference>
<accession>A0A4R4EA81</accession>
<evidence type="ECO:0000256" key="2">
    <source>
        <dbReference type="ARBA" id="ARBA00022801"/>
    </source>
</evidence>